<evidence type="ECO:0000313" key="1">
    <source>
        <dbReference type="EMBL" id="CAB5495442.1"/>
    </source>
</evidence>
<proteinExistence type="predicted"/>
<dbReference type="AlphaFoldDB" id="A0A8H8XB01"/>
<comment type="caution">
    <text evidence="1">The sequence shown here is derived from an EMBL/GenBank/DDBJ whole genome shotgun (WGS) entry which is preliminary data.</text>
</comment>
<reference evidence="1 2" key="1">
    <citation type="submission" date="2020-05" db="EMBL/GenBank/DDBJ databases">
        <authorList>
            <person name="Petersen J."/>
            <person name="Sayavedra L."/>
        </authorList>
    </citation>
    <scope>NUCLEOTIDE SEQUENCE [LARGE SCALE GENOMIC DNA]</scope>
    <source>
        <strain evidence="1">B thermophilus SOXS</strain>
    </source>
</reference>
<organism evidence="1 2">
    <name type="scientific">Bathymodiolus thermophilus thioautotrophic gill symbiont</name>
    <dbReference type="NCBI Taxonomy" id="2360"/>
    <lineage>
        <taxon>Bacteria</taxon>
        <taxon>Pseudomonadati</taxon>
        <taxon>Pseudomonadota</taxon>
        <taxon>Gammaproteobacteria</taxon>
        <taxon>sulfur-oxidizing symbionts</taxon>
    </lineage>
</organism>
<name>A0A8H8XB01_9GAMM</name>
<dbReference type="Proteomes" id="UP000643672">
    <property type="component" value="Unassembled WGS sequence"/>
</dbReference>
<gene>
    <name evidence="1" type="ORF">THERMOS_293</name>
</gene>
<dbReference type="EMBL" id="CAESAQ020000020">
    <property type="protein sequence ID" value="CAB5495442.1"/>
    <property type="molecule type" value="Genomic_DNA"/>
</dbReference>
<sequence length="100" mass="11244">MQSLKDGDCDSKPLAVNNLLFVDSFTSRYNTTNATTYFGSKFHSTNKILIDEGIHPINTQGITNHSRAESTKKYHLLFKVNGTTTLLTTFSNFLYTQFVA</sequence>
<evidence type="ECO:0000313" key="2">
    <source>
        <dbReference type="Proteomes" id="UP000643672"/>
    </source>
</evidence>
<accession>A0A8H8XB01</accession>
<keyword evidence="2" id="KW-1185">Reference proteome</keyword>
<protein>
    <submittedName>
        <fullName evidence="1">Uncharacterized protein</fullName>
    </submittedName>
</protein>